<dbReference type="GO" id="GO:0051304">
    <property type="term" value="P:chromosome separation"/>
    <property type="evidence" value="ECO:0007669"/>
    <property type="project" value="InterPro"/>
</dbReference>
<feature type="region of interest" description="Disordered" evidence="5">
    <location>
        <begin position="208"/>
        <end position="229"/>
    </location>
</feature>
<dbReference type="NCBIfam" id="TIGR00281">
    <property type="entry name" value="SMC-Scp complex subunit ScpB"/>
    <property type="match status" value="1"/>
</dbReference>
<dbReference type="RefSeq" id="WP_130606133.1">
    <property type="nucleotide sequence ID" value="NZ_AP019368.1"/>
</dbReference>
<dbReference type="PANTHER" id="PTHR34298">
    <property type="entry name" value="SEGREGATION AND CONDENSATION PROTEIN B"/>
    <property type="match status" value="1"/>
</dbReference>
<dbReference type="PANTHER" id="PTHR34298:SF2">
    <property type="entry name" value="SEGREGATION AND CONDENSATION PROTEIN B"/>
    <property type="match status" value="1"/>
</dbReference>
<proteinExistence type="predicted"/>
<keyword evidence="4" id="KW-0131">Cell cycle</keyword>
<dbReference type="Pfam" id="PF04079">
    <property type="entry name" value="SMC_ScpB"/>
    <property type="match status" value="1"/>
</dbReference>
<keyword evidence="7" id="KW-1185">Reference proteome</keyword>
<dbReference type="OrthoDB" id="9806226at2"/>
<dbReference type="Proteomes" id="UP000291236">
    <property type="component" value="Chromosome"/>
</dbReference>
<accession>A0A4P2VL19</accession>
<evidence type="ECO:0000313" key="6">
    <source>
        <dbReference type="EMBL" id="BBH52039.1"/>
    </source>
</evidence>
<reference evidence="6 7" key="1">
    <citation type="submission" date="2018-12" db="EMBL/GenBank/DDBJ databases">
        <title>Rubrispira sanarue gen. nov., sp., nov., a member of the order Silvanigrellales, isolated from a brackish lake in Hamamatsu Japan.</title>
        <authorList>
            <person name="Maejima Y."/>
            <person name="Iino T."/>
            <person name="Muraguchi Y."/>
            <person name="Fukuda K."/>
            <person name="Nojiri H."/>
            <person name="Ohkuma M."/>
            <person name="Moriuchi R."/>
            <person name="Dohra H."/>
            <person name="Kimbara K."/>
            <person name="Shintani M."/>
        </authorList>
    </citation>
    <scope>NUCLEOTIDE SEQUENCE [LARGE SCALE GENOMIC DNA]</scope>
    <source>
        <strain evidence="6 7">RF1110005</strain>
    </source>
</reference>
<keyword evidence="2" id="KW-0132">Cell division</keyword>
<keyword evidence="1" id="KW-0963">Cytoplasm</keyword>
<gene>
    <name evidence="6" type="ORF">JCM31447_04760</name>
</gene>
<dbReference type="KEGG" id="sbf:JCM31447_04760"/>
<name>A0A4P2VL19_FLUSA</name>
<evidence type="ECO:0000256" key="4">
    <source>
        <dbReference type="ARBA" id="ARBA00023306"/>
    </source>
</evidence>
<dbReference type="GO" id="GO:0051301">
    <property type="term" value="P:cell division"/>
    <property type="evidence" value="ECO:0007669"/>
    <property type="project" value="UniProtKB-KW"/>
</dbReference>
<dbReference type="AlphaFoldDB" id="A0A4P2VL19"/>
<evidence type="ECO:0000256" key="2">
    <source>
        <dbReference type="ARBA" id="ARBA00022618"/>
    </source>
</evidence>
<protein>
    <recommendedName>
        <fullName evidence="8">Segregation and condensation protein B</fullName>
    </recommendedName>
</protein>
<sequence>MEEENLLQNTEKLPKKESSIYTKSAFDILKTRVEAILFVADSALEAGEIRAWIGEVSLSDVRMALRAIALDYEHRAFELVEVNHKYQIRTREEHLPLIKKQYAGKARSLSKNALETLAIVAYRQPVTRAQINALRQVDSSSIVQTLKEKDLIYASGTRKEVGNPLEYKTTTKFLEVFGLTSLNELPNLRSLQLNLDEQKKATLALNSLEEKDDAPPTVEDIGYSENDES</sequence>
<evidence type="ECO:0000256" key="3">
    <source>
        <dbReference type="ARBA" id="ARBA00022829"/>
    </source>
</evidence>
<keyword evidence="3" id="KW-0159">Chromosome partition</keyword>
<dbReference type="InterPro" id="IPR036390">
    <property type="entry name" value="WH_DNA-bd_sf"/>
</dbReference>
<dbReference type="EMBL" id="AP019368">
    <property type="protein sequence ID" value="BBH52039.1"/>
    <property type="molecule type" value="Genomic_DNA"/>
</dbReference>
<dbReference type="Gene3D" id="1.10.10.10">
    <property type="entry name" value="Winged helix-like DNA-binding domain superfamily/Winged helix DNA-binding domain"/>
    <property type="match status" value="2"/>
</dbReference>
<evidence type="ECO:0008006" key="8">
    <source>
        <dbReference type="Google" id="ProtNLM"/>
    </source>
</evidence>
<dbReference type="PIRSF" id="PIRSF019345">
    <property type="entry name" value="ScpB"/>
    <property type="match status" value="1"/>
</dbReference>
<dbReference type="InterPro" id="IPR036388">
    <property type="entry name" value="WH-like_DNA-bd_sf"/>
</dbReference>
<dbReference type="SUPFAM" id="SSF46785">
    <property type="entry name" value="Winged helix' DNA-binding domain"/>
    <property type="match status" value="2"/>
</dbReference>
<evidence type="ECO:0000256" key="5">
    <source>
        <dbReference type="SAM" id="MobiDB-lite"/>
    </source>
</evidence>
<organism evidence="6 7">
    <name type="scientific">Fluviispira sanaruensis</name>
    <dbReference type="NCBI Taxonomy" id="2493639"/>
    <lineage>
        <taxon>Bacteria</taxon>
        <taxon>Pseudomonadati</taxon>
        <taxon>Bdellovibrionota</taxon>
        <taxon>Oligoflexia</taxon>
        <taxon>Silvanigrellales</taxon>
        <taxon>Silvanigrellaceae</taxon>
        <taxon>Fluviispira</taxon>
    </lineage>
</organism>
<evidence type="ECO:0000256" key="1">
    <source>
        <dbReference type="ARBA" id="ARBA00022490"/>
    </source>
</evidence>
<dbReference type="InterPro" id="IPR005234">
    <property type="entry name" value="ScpB_csome_segregation"/>
</dbReference>
<evidence type="ECO:0000313" key="7">
    <source>
        <dbReference type="Proteomes" id="UP000291236"/>
    </source>
</evidence>